<protein>
    <submittedName>
        <fullName evidence="7">Na/Pi cotransporter family protein</fullName>
    </submittedName>
</protein>
<keyword evidence="8" id="KW-1185">Reference proteome</keyword>
<dbReference type="NCBIfam" id="TIGR00704">
    <property type="entry name" value="NaPi_cotrn_rel"/>
    <property type="match status" value="1"/>
</dbReference>
<dbReference type="EMBL" id="JBHSHC010000093">
    <property type="protein sequence ID" value="MFC4767930.1"/>
    <property type="molecule type" value="Genomic_DNA"/>
</dbReference>
<dbReference type="Proteomes" id="UP001596002">
    <property type="component" value="Unassembled WGS sequence"/>
</dbReference>
<accession>A0ABV9Q5L0</accession>
<comment type="caution">
    <text evidence="7">The sequence shown here is derived from an EMBL/GenBank/DDBJ whole genome shotgun (WGS) entry which is preliminary data.</text>
</comment>
<evidence type="ECO:0000313" key="8">
    <source>
        <dbReference type="Proteomes" id="UP001596002"/>
    </source>
</evidence>
<dbReference type="RefSeq" id="WP_380025850.1">
    <property type="nucleotide sequence ID" value="NZ_JBHSHC010000093.1"/>
</dbReference>
<keyword evidence="5 6" id="KW-0472">Membrane</keyword>
<dbReference type="NCBIfam" id="NF037997">
    <property type="entry name" value="Na_Pi_symport"/>
    <property type="match status" value="1"/>
</dbReference>
<keyword evidence="4 6" id="KW-1133">Transmembrane helix</keyword>
<dbReference type="PANTHER" id="PTHR10010">
    <property type="entry name" value="SOLUTE CARRIER FAMILY 34 SODIUM PHOSPHATE , MEMBER 2-RELATED"/>
    <property type="match status" value="1"/>
</dbReference>
<organism evidence="7 8">
    <name type="scientific">Effusibacillus consociatus</name>
    <dbReference type="NCBI Taxonomy" id="1117041"/>
    <lineage>
        <taxon>Bacteria</taxon>
        <taxon>Bacillati</taxon>
        <taxon>Bacillota</taxon>
        <taxon>Bacilli</taxon>
        <taxon>Bacillales</taxon>
        <taxon>Alicyclobacillaceae</taxon>
        <taxon>Effusibacillus</taxon>
    </lineage>
</organism>
<feature type="transmembrane region" description="Helical" evidence="6">
    <location>
        <begin position="209"/>
        <end position="233"/>
    </location>
</feature>
<keyword evidence="3 6" id="KW-0812">Transmembrane</keyword>
<sequence length="309" mass="32716">MYTSVLFLAVGLSGFLCGIWILRHGLEQMAMEKLPLILKRFVRTPTRGLVTGTVVSALMHSSAAVTVITIGFVSAGTMTFADSLGIILGSNIGTTVTTQIIAWNPDEAILPCVVLGALLWFVLKDQKRYMGLAIFGFGGTLFALNMMTDALAPLGNTEWFREVLRTASQNPIYGVLAGTGLTALVQSSTATTALTIAMASQGLIDLPGAIAIVLGNNIGTCITALIASIGSPLPAKRVAIAHVVLNVAGVLAFLPILDTFAQTVRLFSPSLPVQVATAHTLFNILSSLAVWPFTRTFATLIEWMVPGRK</sequence>
<evidence type="ECO:0000256" key="6">
    <source>
        <dbReference type="SAM" id="Phobius"/>
    </source>
</evidence>
<keyword evidence="2" id="KW-1003">Cell membrane</keyword>
<feature type="transmembrane region" description="Helical" evidence="6">
    <location>
        <begin position="108"/>
        <end position="123"/>
    </location>
</feature>
<dbReference type="InterPro" id="IPR004633">
    <property type="entry name" value="NaPi_cotrn-rel/YqeW-like"/>
</dbReference>
<dbReference type="PANTHER" id="PTHR10010:SF46">
    <property type="entry name" value="SODIUM-DEPENDENT PHOSPHATE TRANSPORT PROTEIN 2B"/>
    <property type="match status" value="1"/>
</dbReference>
<evidence type="ECO:0000256" key="1">
    <source>
        <dbReference type="ARBA" id="ARBA00004651"/>
    </source>
</evidence>
<feature type="transmembrane region" description="Helical" evidence="6">
    <location>
        <begin position="6"/>
        <end position="26"/>
    </location>
</feature>
<proteinExistence type="predicted"/>
<feature type="transmembrane region" description="Helical" evidence="6">
    <location>
        <begin position="130"/>
        <end position="152"/>
    </location>
</feature>
<evidence type="ECO:0000256" key="2">
    <source>
        <dbReference type="ARBA" id="ARBA00022475"/>
    </source>
</evidence>
<dbReference type="Pfam" id="PF02690">
    <property type="entry name" value="Na_Pi_cotrans"/>
    <property type="match status" value="1"/>
</dbReference>
<evidence type="ECO:0000256" key="4">
    <source>
        <dbReference type="ARBA" id="ARBA00022989"/>
    </source>
</evidence>
<dbReference type="InterPro" id="IPR003841">
    <property type="entry name" value="Na/Pi_transpt"/>
</dbReference>
<reference evidence="8" key="1">
    <citation type="journal article" date="2019" name="Int. J. Syst. Evol. Microbiol.">
        <title>The Global Catalogue of Microorganisms (GCM) 10K type strain sequencing project: providing services to taxonomists for standard genome sequencing and annotation.</title>
        <authorList>
            <consortium name="The Broad Institute Genomics Platform"/>
            <consortium name="The Broad Institute Genome Sequencing Center for Infectious Disease"/>
            <person name="Wu L."/>
            <person name="Ma J."/>
        </authorList>
    </citation>
    <scope>NUCLEOTIDE SEQUENCE [LARGE SCALE GENOMIC DNA]</scope>
    <source>
        <strain evidence="8">WYCCWR 12678</strain>
    </source>
</reference>
<gene>
    <name evidence="7" type="ORF">ACFO8Q_11255</name>
</gene>
<evidence type="ECO:0000256" key="3">
    <source>
        <dbReference type="ARBA" id="ARBA00022692"/>
    </source>
</evidence>
<feature type="transmembrane region" description="Helical" evidence="6">
    <location>
        <begin position="239"/>
        <end position="257"/>
    </location>
</feature>
<name>A0ABV9Q5L0_9BACL</name>
<evidence type="ECO:0000256" key="5">
    <source>
        <dbReference type="ARBA" id="ARBA00023136"/>
    </source>
</evidence>
<feature type="transmembrane region" description="Helical" evidence="6">
    <location>
        <begin position="47"/>
        <end position="73"/>
    </location>
</feature>
<evidence type="ECO:0000313" key="7">
    <source>
        <dbReference type="EMBL" id="MFC4767930.1"/>
    </source>
</evidence>
<comment type="subcellular location">
    <subcellularLocation>
        <location evidence="1">Cell membrane</location>
        <topology evidence="1">Multi-pass membrane protein</topology>
    </subcellularLocation>
</comment>